<geneLocation type="mitochondrion" evidence="11"/>
<organism evidence="11">
    <name type="scientific">Lepidotrigona flavibasis</name>
    <dbReference type="NCBI Taxonomy" id="2696055"/>
    <lineage>
        <taxon>Eukaryota</taxon>
        <taxon>Metazoa</taxon>
        <taxon>Ecdysozoa</taxon>
        <taxon>Arthropoda</taxon>
        <taxon>Hexapoda</taxon>
        <taxon>Insecta</taxon>
        <taxon>Pterygota</taxon>
        <taxon>Neoptera</taxon>
        <taxon>Endopterygota</taxon>
        <taxon>Hymenoptera</taxon>
        <taxon>Apocrita</taxon>
        <taxon>Aculeata</taxon>
        <taxon>Apoidea</taxon>
        <taxon>Anthophila</taxon>
        <taxon>Apidae</taxon>
        <taxon>Lepidotrigona</taxon>
    </lineage>
</organism>
<feature type="transmembrane region" description="Helical" evidence="9">
    <location>
        <begin position="5"/>
        <end position="26"/>
    </location>
</feature>
<proteinExistence type="predicted"/>
<keyword evidence="11" id="KW-0496">Mitochondrion</keyword>
<dbReference type="AlphaFoldDB" id="A0A6B9N0D1"/>
<dbReference type="PANTHER" id="PTHR42829:SF2">
    <property type="entry name" value="NADH-UBIQUINONE OXIDOREDUCTASE CHAIN 5"/>
    <property type="match status" value="1"/>
</dbReference>
<feature type="transmembrane region" description="Helical" evidence="9">
    <location>
        <begin position="440"/>
        <end position="458"/>
    </location>
</feature>
<feature type="transmembrane region" description="Helical" evidence="9">
    <location>
        <begin position="365"/>
        <end position="389"/>
    </location>
</feature>
<comment type="function">
    <text evidence="1">Core subunit of the mitochondrial membrane respiratory chain NADH dehydrogenase (Complex I) that is believed to belong to the minimal assembly required for catalysis. Complex I functions in the transfer of electrons from NADH to the respiratory chain. The immediate electron acceptor for the enzyme is believed to be ubiquinone.</text>
</comment>
<keyword evidence="6 9" id="KW-0472">Membrane</keyword>
<dbReference type="GO" id="GO:0016020">
    <property type="term" value="C:membrane"/>
    <property type="evidence" value="ECO:0007669"/>
    <property type="project" value="UniProtKB-SubCell"/>
</dbReference>
<feature type="domain" description="NADH:quinone oxidoreductase/Mrp antiporter transmembrane" evidence="10">
    <location>
        <begin position="105"/>
        <end position="375"/>
    </location>
</feature>
<dbReference type="InterPro" id="IPR001750">
    <property type="entry name" value="ND/Mrp_TM"/>
</dbReference>
<evidence type="ECO:0000256" key="4">
    <source>
        <dbReference type="ARBA" id="ARBA00022692"/>
    </source>
</evidence>
<dbReference type="GO" id="GO:0008137">
    <property type="term" value="F:NADH dehydrogenase (ubiquinone) activity"/>
    <property type="evidence" value="ECO:0007669"/>
    <property type="project" value="UniProtKB-EC"/>
</dbReference>
<sequence>MNKMFVFGIMLFLLSIMMINISMYLISINTELMVEWNIVSINSMKMNMIMVFNYKTLSYMFLVMFISSMIMMYSVEYMNIDNNLIKRFYYLMMMFLISMIMLIISPNMLTIMLGWDMLGLTSYCLIIYYNKNSSLNSGMVTILLNRLGDASLIMIIAMMSMFGSWNMIVYKLNNIIMIMLIIMAFSKSAQFPLFIWLPMAMMAPTPVSSLVHSSTLVTAGVYLMIIYNKMLNIEYEYIIMFVSSITMMFSGLMANFEMDLKKIIAFSTLSQLGFMMSIISMGMYDLAFLHLFIHALFKSMIFMCVGSFIHYMNGMQNFRFYKGFFYIYPVKSMLIIMSLMMMCGFPFLVGFYSKDIMIETYMMSTINVISFMMLIMGTMMTVSYSVRIVKLMMSKSMMKNIVFKKESTIMNMVMMIMMVTMIFISKMIHDIMFSWLKYNMMMFYKLFVFKMFILGFMMENYLSKLNSNKIILIMKNMFYMVNMFKIFKLKYFVMINYYTKNIEKNFIEIMISNTNVIINTMVKKILFLSKISVYSMVLMYFYIILIFCFY</sequence>
<feature type="transmembrane region" description="Helical" evidence="9">
    <location>
        <begin position="237"/>
        <end position="256"/>
    </location>
</feature>
<comment type="subcellular location">
    <subcellularLocation>
        <location evidence="2">Membrane</location>
        <topology evidence="2">Multi-pass membrane protein</topology>
    </subcellularLocation>
</comment>
<evidence type="ECO:0000256" key="2">
    <source>
        <dbReference type="ARBA" id="ARBA00004141"/>
    </source>
</evidence>
<feature type="transmembrane region" description="Helical" evidence="9">
    <location>
        <begin position="209"/>
        <end position="231"/>
    </location>
</feature>
<evidence type="ECO:0000259" key="10">
    <source>
        <dbReference type="Pfam" id="PF00361"/>
    </source>
</evidence>
<protein>
    <recommendedName>
        <fullName evidence="3">NADH:ubiquinone reductase (H(+)-translocating)</fullName>
        <ecNumber evidence="3">7.1.1.2</ecNumber>
    </recommendedName>
    <alternativeName>
        <fullName evidence="7">NADH dehydrogenase subunit 5</fullName>
    </alternativeName>
</protein>
<evidence type="ECO:0000256" key="6">
    <source>
        <dbReference type="ARBA" id="ARBA00023136"/>
    </source>
</evidence>
<gene>
    <name evidence="11" type="primary">ND5</name>
</gene>
<feature type="transmembrane region" description="Helical" evidence="9">
    <location>
        <begin position="111"/>
        <end position="129"/>
    </location>
</feature>
<keyword evidence="4 9" id="KW-0812">Transmembrane</keyword>
<feature type="transmembrane region" description="Helical" evidence="9">
    <location>
        <begin position="150"/>
        <end position="169"/>
    </location>
</feature>
<dbReference type="Pfam" id="PF00361">
    <property type="entry name" value="Proton_antipo_M"/>
    <property type="match status" value="1"/>
</dbReference>
<dbReference type="PRINTS" id="PR01434">
    <property type="entry name" value="NADHDHGNASE5"/>
</dbReference>
<reference evidence="11" key="1">
    <citation type="submission" date="2019-11" db="EMBL/GenBank/DDBJ databases">
        <title>Complete mitochondrial genome of the stingless bee Lepidotrigona flavibasis.</title>
        <authorList>
            <person name="Zhao M."/>
            <person name="Wang C.-Y."/>
            <person name="Xu H.-L."/>
            <person name="Zhang F.-L."/>
            <person name="Zhong Y.-H."/>
            <person name="Feng Y."/>
            <person name="Wang S.-J."/>
        </authorList>
    </citation>
    <scope>NUCLEOTIDE SEQUENCE</scope>
</reference>
<dbReference type="EMBL" id="MN747147">
    <property type="protein sequence ID" value="QHD26504.1"/>
    <property type="molecule type" value="Genomic_DNA"/>
</dbReference>
<feature type="transmembrane region" description="Helical" evidence="9">
    <location>
        <begin position="263"/>
        <end position="284"/>
    </location>
</feature>
<dbReference type="PANTHER" id="PTHR42829">
    <property type="entry name" value="NADH-UBIQUINONE OXIDOREDUCTASE CHAIN 5"/>
    <property type="match status" value="1"/>
</dbReference>
<feature type="transmembrane region" description="Helical" evidence="9">
    <location>
        <begin position="87"/>
        <end position="105"/>
    </location>
</feature>
<dbReference type="GO" id="GO:0003954">
    <property type="term" value="F:NADH dehydrogenase activity"/>
    <property type="evidence" value="ECO:0007669"/>
    <property type="project" value="TreeGrafter"/>
</dbReference>
<feature type="transmembrane region" description="Helical" evidence="9">
    <location>
        <begin position="290"/>
        <end position="312"/>
    </location>
</feature>
<evidence type="ECO:0000256" key="3">
    <source>
        <dbReference type="ARBA" id="ARBA00012944"/>
    </source>
</evidence>
<evidence type="ECO:0000256" key="7">
    <source>
        <dbReference type="ARBA" id="ARBA00031027"/>
    </source>
</evidence>
<dbReference type="GO" id="GO:0042773">
    <property type="term" value="P:ATP synthesis coupled electron transport"/>
    <property type="evidence" value="ECO:0007669"/>
    <property type="project" value="InterPro"/>
</dbReference>
<comment type="catalytic activity">
    <reaction evidence="8">
        <text>a ubiquinone + NADH + 5 H(+)(in) = a ubiquinol + NAD(+) + 4 H(+)(out)</text>
        <dbReference type="Rhea" id="RHEA:29091"/>
        <dbReference type="Rhea" id="RHEA-COMP:9565"/>
        <dbReference type="Rhea" id="RHEA-COMP:9566"/>
        <dbReference type="ChEBI" id="CHEBI:15378"/>
        <dbReference type="ChEBI" id="CHEBI:16389"/>
        <dbReference type="ChEBI" id="CHEBI:17976"/>
        <dbReference type="ChEBI" id="CHEBI:57540"/>
        <dbReference type="ChEBI" id="CHEBI:57945"/>
        <dbReference type="EC" id="7.1.1.2"/>
    </reaction>
</comment>
<evidence type="ECO:0000256" key="9">
    <source>
        <dbReference type="SAM" id="Phobius"/>
    </source>
</evidence>
<evidence type="ECO:0000256" key="1">
    <source>
        <dbReference type="ARBA" id="ARBA00003257"/>
    </source>
</evidence>
<dbReference type="GO" id="GO:0015990">
    <property type="term" value="P:electron transport coupled proton transport"/>
    <property type="evidence" value="ECO:0007669"/>
    <property type="project" value="TreeGrafter"/>
</dbReference>
<feature type="transmembrane region" description="Helical" evidence="9">
    <location>
        <begin position="56"/>
        <end position="75"/>
    </location>
</feature>
<keyword evidence="5 9" id="KW-1133">Transmembrane helix</keyword>
<feature type="transmembrane region" description="Helical" evidence="9">
    <location>
        <begin position="531"/>
        <end position="549"/>
    </location>
</feature>
<evidence type="ECO:0000256" key="5">
    <source>
        <dbReference type="ARBA" id="ARBA00022989"/>
    </source>
</evidence>
<feature type="transmembrane region" description="Helical" evidence="9">
    <location>
        <begin position="175"/>
        <end position="197"/>
    </location>
</feature>
<dbReference type="EC" id="7.1.1.2" evidence="3"/>
<feature type="transmembrane region" description="Helical" evidence="9">
    <location>
        <begin position="333"/>
        <end position="353"/>
    </location>
</feature>
<feature type="transmembrane region" description="Helical" evidence="9">
    <location>
        <begin position="409"/>
        <end position="428"/>
    </location>
</feature>
<name>A0A6B9N0D1_9HYME</name>
<evidence type="ECO:0000313" key="11">
    <source>
        <dbReference type="EMBL" id="QHD26504.1"/>
    </source>
</evidence>
<dbReference type="InterPro" id="IPR003945">
    <property type="entry name" value="NU5C-like"/>
</dbReference>
<accession>A0A6B9N0D1</accession>
<evidence type="ECO:0000256" key="8">
    <source>
        <dbReference type="ARBA" id="ARBA00049551"/>
    </source>
</evidence>